<dbReference type="Proteomes" id="UP000035740">
    <property type="component" value="Unassembled WGS sequence"/>
</dbReference>
<accession>A0A0J8B1H2</accession>
<dbReference type="EMBL" id="KQ099392">
    <property type="protein sequence ID" value="KMS93748.1"/>
    <property type="molecule type" value="Genomic_DNA"/>
</dbReference>
<feature type="region of interest" description="Disordered" evidence="1">
    <location>
        <begin position="1"/>
        <end position="24"/>
    </location>
</feature>
<gene>
    <name evidence="2" type="ORF">BVRB_028360</name>
</gene>
<evidence type="ECO:0000256" key="1">
    <source>
        <dbReference type="SAM" id="MobiDB-lite"/>
    </source>
</evidence>
<dbReference type="AlphaFoldDB" id="A0A0J8B1H2"/>
<reference evidence="2 3" key="1">
    <citation type="journal article" date="2014" name="Nature">
        <title>The genome of the recently domesticated crop plant sugar beet (Beta vulgaris).</title>
        <authorList>
            <person name="Dohm J.C."/>
            <person name="Minoche A.E."/>
            <person name="Holtgrawe D."/>
            <person name="Capella-Gutierrez S."/>
            <person name="Zakrzewski F."/>
            <person name="Tafer H."/>
            <person name="Rupp O."/>
            <person name="Sorensen T.R."/>
            <person name="Stracke R."/>
            <person name="Reinhardt R."/>
            <person name="Goesmann A."/>
            <person name="Kraft T."/>
            <person name="Schulz B."/>
            <person name="Stadler P.F."/>
            <person name="Schmidt T."/>
            <person name="Gabaldon T."/>
            <person name="Lehrach H."/>
            <person name="Weisshaar B."/>
            <person name="Himmelbauer H."/>
        </authorList>
    </citation>
    <scope>NUCLEOTIDE SEQUENCE [LARGE SCALE GENOMIC DNA]</scope>
    <source>
        <tissue evidence="2">Taproot</tissue>
    </source>
</reference>
<proteinExistence type="predicted"/>
<keyword evidence="3" id="KW-1185">Reference proteome</keyword>
<dbReference type="Gramene" id="KMS93748">
    <property type="protein sequence ID" value="KMS93748"/>
    <property type="gene ID" value="BVRB_028360"/>
</dbReference>
<organism evidence="2 3">
    <name type="scientific">Beta vulgaris subsp. vulgaris</name>
    <name type="common">Beet</name>
    <dbReference type="NCBI Taxonomy" id="3555"/>
    <lineage>
        <taxon>Eukaryota</taxon>
        <taxon>Viridiplantae</taxon>
        <taxon>Streptophyta</taxon>
        <taxon>Embryophyta</taxon>
        <taxon>Tracheophyta</taxon>
        <taxon>Spermatophyta</taxon>
        <taxon>Magnoliopsida</taxon>
        <taxon>eudicotyledons</taxon>
        <taxon>Gunneridae</taxon>
        <taxon>Pentapetalae</taxon>
        <taxon>Caryophyllales</taxon>
        <taxon>Chenopodiaceae</taxon>
        <taxon>Betoideae</taxon>
        <taxon>Beta</taxon>
    </lineage>
</organism>
<evidence type="ECO:0000313" key="2">
    <source>
        <dbReference type="EMBL" id="KMS93748.1"/>
    </source>
</evidence>
<sequence length="81" mass="8711">MPKRPRSPSSSSDPATDKRQHWSLGAAETNRSLYAELPAVFIANDPVPTTGSVPALVSSLVANDYALRSGPRTRSRINICC</sequence>
<evidence type="ECO:0000313" key="3">
    <source>
        <dbReference type="Proteomes" id="UP000035740"/>
    </source>
</evidence>
<protein>
    <submittedName>
        <fullName evidence="2">Uncharacterized protein</fullName>
    </submittedName>
</protein>
<name>A0A0J8B1H2_BETVV</name>